<dbReference type="PANTHER" id="PTHR33639:SF2">
    <property type="entry name" value="DUF393 DOMAIN-CONTAINING PROTEIN"/>
    <property type="match status" value="1"/>
</dbReference>
<organism evidence="1 2">
    <name type="scientific">Sagittula salina</name>
    <dbReference type="NCBI Taxonomy" id="2820268"/>
    <lineage>
        <taxon>Bacteria</taxon>
        <taxon>Pseudomonadati</taxon>
        <taxon>Pseudomonadota</taxon>
        <taxon>Alphaproteobacteria</taxon>
        <taxon>Rhodobacterales</taxon>
        <taxon>Roseobacteraceae</taxon>
        <taxon>Sagittula</taxon>
    </lineage>
</organism>
<protein>
    <submittedName>
        <fullName evidence="1">DUF393 domain-containing protein</fullName>
    </submittedName>
</protein>
<accession>A0A940MFY3</accession>
<reference evidence="1" key="1">
    <citation type="submission" date="2021-03" db="EMBL/GenBank/DDBJ databases">
        <title>Sagittula salina sp. nov. strain M10.9X isolated from the marine waste.</title>
        <authorList>
            <person name="Satari L."/>
            <person name="Molina-Menor E."/>
            <person name="Vidal-Verdu A."/>
            <person name="Pascual J."/>
            <person name="Pereto J."/>
            <person name="Porcar M."/>
        </authorList>
    </citation>
    <scope>NUCLEOTIDE SEQUENCE</scope>
    <source>
        <strain evidence="1">M10.9X</strain>
    </source>
</reference>
<dbReference type="PANTHER" id="PTHR33639">
    <property type="entry name" value="THIOL-DISULFIDE OXIDOREDUCTASE DCC"/>
    <property type="match status" value="1"/>
</dbReference>
<dbReference type="InterPro" id="IPR007263">
    <property type="entry name" value="DCC1-like"/>
</dbReference>
<name>A0A940MFY3_9RHOB</name>
<sequence length="152" mass="17013">MNPGKRQAYSWRNDPSVPVFDDARLVVVLDGDCALCSVTARWIARLDRGDVVRLCVAQGLLGRALMAHHGMAPEDPQSWLLLENGRAHGGLEAMRVLFPRLHPAFLPLHLLRLLPHCVRDGIYARIARNRYRLGQADLCALPDEGVRHRLIG</sequence>
<dbReference type="RefSeq" id="WP_209358361.1">
    <property type="nucleotide sequence ID" value="NZ_JAGISH010000001.1"/>
</dbReference>
<dbReference type="Proteomes" id="UP000675940">
    <property type="component" value="Unassembled WGS sequence"/>
</dbReference>
<proteinExistence type="predicted"/>
<evidence type="ECO:0000313" key="2">
    <source>
        <dbReference type="Proteomes" id="UP000675940"/>
    </source>
</evidence>
<dbReference type="AlphaFoldDB" id="A0A940MFY3"/>
<comment type="caution">
    <text evidence="1">The sequence shown here is derived from an EMBL/GenBank/DDBJ whole genome shotgun (WGS) entry which is preliminary data.</text>
</comment>
<gene>
    <name evidence="1" type="ORF">J5474_00340</name>
</gene>
<dbReference type="EMBL" id="JAGISH010000001">
    <property type="protein sequence ID" value="MBP0480940.1"/>
    <property type="molecule type" value="Genomic_DNA"/>
</dbReference>
<dbReference type="Pfam" id="PF04134">
    <property type="entry name" value="DCC1-like"/>
    <property type="match status" value="1"/>
</dbReference>
<evidence type="ECO:0000313" key="1">
    <source>
        <dbReference type="EMBL" id="MBP0480940.1"/>
    </source>
</evidence>
<keyword evidence="2" id="KW-1185">Reference proteome</keyword>
<dbReference type="InterPro" id="IPR052927">
    <property type="entry name" value="DCC_oxidoreductase"/>
</dbReference>
<dbReference type="GO" id="GO:0015035">
    <property type="term" value="F:protein-disulfide reductase activity"/>
    <property type="evidence" value="ECO:0007669"/>
    <property type="project" value="InterPro"/>
</dbReference>